<evidence type="ECO:0000313" key="4">
    <source>
        <dbReference type="Proteomes" id="UP000323720"/>
    </source>
</evidence>
<feature type="domain" description="BON" evidence="2">
    <location>
        <begin position="78"/>
        <end position="146"/>
    </location>
</feature>
<dbReference type="OrthoDB" id="870892at2"/>
<dbReference type="InterPro" id="IPR007055">
    <property type="entry name" value="BON_dom"/>
</dbReference>
<dbReference type="EMBL" id="VSKK01000001">
    <property type="protein sequence ID" value="TYB79494.1"/>
    <property type="molecule type" value="Genomic_DNA"/>
</dbReference>
<feature type="domain" description="BON" evidence="2">
    <location>
        <begin position="3"/>
        <end position="71"/>
    </location>
</feature>
<dbReference type="Pfam" id="PF04972">
    <property type="entry name" value="BON"/>
    <property type="match status" value="3"/>
</dbReference>
<dbReference type="PANTHER" id="PTHR34606:SF4">
    <property type="entry name" value="OUTER MEMBRANE LIPOPROTEIN DOLP"/>
    <property type="match status" value="1"/>
</dbReference>
<dbReference type="SMART" id="SM00749">
    <property type="entry name" value="BON"/>
    <property type="match status" value="3"/>
</dbReference>
<sequence length="217" mass="24015">MKTDLEIKQDVLEQIEWQNKLDKTQIGVIVNDGIVTLTGLVFSYAIKLEVIDAVKKVAGVKAIAEEIKVGYISTLNKTDTEIANTAIKMIEWNASVPNNKVIVEVENGFITLSGTLEHAFQRDAAKRTVEYLTGVKGVTNNITLQQIIEPKDVQEKINRAFVRSAVIDALNITVEVTNNTVKLTGKVHSISEKEEAQKVAFNAPGVYEVQNEIEIVH</sequence>
<keyword evidence="4" id="KW-1185">Reference proteome</keyword>
<organism evidence="3 4">
    <name type="scientific">Bizionia myxarmorum</name>
    <dbReference type="NCBI Taxonomy" id="291186"/>
    <lineage>
        <taxon>Bacteria</taxon>
        <taxon>Pseudomonadati</taxon>
        <taxon>Bacteroidota</taxon>
        <taxon>Flavobacteriia</taxon>
        <taxon>Flavobacteriales</taxon>
        <taxon>Flavobacteriaceae</taxon>
        <taxon>Bizionia</taxon>
    </lineage>
</organism>
<feature type="domain" description="BON" evidence="2">
    <location>
        <begin position="149"/>
        <end position="217"/>
    </location>
</feature>
<comment type="caution">
    <text evidence="3">The sequence shown here is derived from an EMBL/GenBank/DDBJ whole genome shotgun (WGS) entry which is preliminary data.</text>
</comment>
<gene>
    <name evidence="3" type="ORF">ES674_06960</name>
</gene>
<accession>A0A5D0RG57</accession>
<dbReference type="InterPro" id="IPR051686">
    <property type="entry name" value="Lipoprotein_DolP"/>
</dbReference>
<protein>
    <submittedName>
        <fullName evidence="3">BON domain-containing protein</fullName>
    </submittedName>
</protein>
<dbReference type="PANTHER" id="PTHR34606">
    <property type="entry name" value="BON DOMAIN-CONTAINING PROTEIN"/>
    <property type="match status" value="1"/>
</dbReference>
<dbReference type="InterPro" id="IPR014004">
    <property type="entry name" value="Transpt-assoc_nodulatn_dom_bac"/>
</dbReference>
<reference evidence="3 4" key="1">
    <citation type="submission" date="2019-08" db="EMBL/GenBank/DDBJ databases">
        <title>Genomes of Antarctic Bizionia species.</title>
        <authorList>
            <person name="Bowman J.P."/>
        </authorList>
    </citation>
    <scope>NUCLEOTIDE SEQUENCE [LARGE SCALE GENOMIC DNA]</scope>
    <source>
        <strain evidence="3 4">ADA-4</strain>
    </source>
</reference>
<dbReference type="RefSeq" id="WP_148403226.1">
    <property type="nucleotide sequence ID" value="NZ_VSKK01000001.1"/>
</dbReference>
<name>A0A5D0RG57_9FLAO</name>
<proteinExistence type="predicted"/>
<dbReference type="Gene3D" id="3.30.1340.30">
    <property type="match status" value="3"/>
</dbReference>
<dbReference type="Proteomes" id="UP000323720">
    <property type="component" value="Unassembled WGS sequence"/>
</dbReference>
<dbReference type="PROSITE" id="PS50914">
    <property type="entry name" value="BON"/>
    <property type="match status" value="3"/>
</dbReference>
<evidence type="ECO:0000259" key="2">
    <source>
        <dbReference type="PROSITE" id="PS50914"/>
    </source>
</evidence>
<dbReference type="AlphaFoldDB" id="A0A5D0RG57"/>
<keyword evidence="1" id="KW-0732">Signal</keyword>
<evidence type="ECO:0000256" key="1">
    <source>
        <dbReference type="ARBA" id="ARBA00022729"/>
    </source>
</evidence>
<evidence type="ECO:0000313" key="3">
    <source>
        <dbReference type="EMBL" id="TYB79494.1"/>
    </source>
</evidence>